<reference evidence="2" key="1">
    <citation type="submission" date="2023-03" db="EMBL/GenBank/DDBJ databases">
        <title>Edaphobacter sp.</title>
        <authorList>
            <person name="Huber K.J."/>
            <person name="Papendorf J."/>
            <person name="Pilke C."/>
            <person name="Bunk B."/>
            <person name="Sproeer C."/>
            <person name="Pester M."/>
        </authorList>
    </citation>
    <scope>NUCLEOTIDE SEQUENCE</scope>
    <source>
        <strain evidence="2">DSM 109919</strain>
        <strain evidence="3">DSM 109920</strain>
    </source>
</reference>
<keyword evidence="1" id="KW-1133">Transmembrane helix</keyword>
<dbReference type="AlphaFoldDB" id="A0AAU7CZC7"/>
<protein>
    <submittedName>
        <fullName evidence="2">Permease prefix domain 1-containing protein</fullName>
    </submittedName>
</protein>
<keyword evidence="1" id="KW-0472">Membrane</keyword>
<dbReference type="RefSeq" id="WP_348268344.1">
    <property type="nucleotide sequence ID" value="NZ_CP121194.1"/>
</dbReference>
<evidence type="ECO:0000313" key="2">
    <source>
        <dbReference type="EMBL" id="XBH10853.1"/>
    </source>
</evidence>
<keyword evidence="1" id="KW-0812">Transmembrane</keyword>
<proteinExistence type="predicted"/>
<dbReference type="KEGG" id="epl:P4G45_03745"/>
<name>A0AAU7CZC7_9BACT</name>
<dbReference type="EMBL" id="CP121195">
    <property type="protein sequence ID" value="XBH14281.1"/>
    <property type="molecule type" value="Genomic_DNA"/>
</dbReference>
<dbReference type="NCBIfam" id="NF038403">
    <property type="entry name" value="perm_prefix_1"/>
    <property type="match status" value="1"/>
</dbReference>
<dbReference type="EMBL" id="CP121194">
    <property type="protein sequence ID" value="XBH10853.1"/>
    <property type="molecule type" value="Genomic_DNA"/>
</dbReference>
<accession>A0AAU7CZC7</accession>
<feature type="transmembrane region" description="Helical" evidence="1">
    <location>
        <begin position="81"/>
        <end position="106"/>
    </location>
</feature>
<organism evidence="2">
    <name type="scientific">Edaphobacter paludis</name>
    <dbReference type="NCBI Taxonomy" id="3035702"/>
    <lineage>
        <taxon>Bacteria</taxon>
        <taxon>Pseudomonadati</taxon>
        <taxon>Acidobacteriota</taxon>
        <taxon>Terriglobia</taxon>
        <taxon>Terriglobales</taxon>
        <taxon>Acidobacteriaceae</taxon>
        <taxon>Edaphobacter</taxon>
    </lineage>
</organism>
<sequence length="141" mass="15894">MTKPFHELRERLLEAGIAPRHVRRYLTELTDHLTDLTEEEERAGRSRADAESAALLRLGGIENLAKAMIEQRQFQSWSARAPWATFSVAPLLLLAGAYFVALFILWSGWKMFLPGADTPFGFRPSHTEDSRSTMSIFKSAG</sequence>
<evidence type="ECO:0000256" key="1">
    <source>
        <dbReference type="SAM" id="Phobius"/>
    </source>
</evidence>
<accession>A0AAU7DBT7</accession>
<evidence type="ECO:0000313" key="3">
    <source>
        <dbReference type="EMBL" id="XBH14281.1"/>
    </source>
</evidence>
<gene>
    <name evidence="2" type="ORF">P4G45_03745</name>
    <name evidence="3" type="ORF">P8936_03710</name>
</gene>
<dbReference type="InterPro" id="IPR047928">
    <property type="entry name" value="Perm_prefix_1"/>
</dbReference>